<keyword evidence="6" id="KW-0784">Thiamine biosynthesis</keyword>
<dbReference type="InterPro" id="IPR012727">
    <property type="entry name" value="Gly_oxidase_ThiO"/>
</dbReference>
<evidence type="ECO:0000256" key="2">
    <source>
        <dbReference type="ARBA" id="ARBA00004948"/>
    </source>
</evidence>
<organism evidence="13 14">
    <name type="scientific">Mesorhizobium abyssinicae</name>
    <dbReference type="NCBI Taxonomy" id="1209958"/>
    <lineage>
        <taxon>Bacteria</taxon>
        <taxon>Pseudomonadati</taxon>
        <taxon>Pseudomonadota</taxon>
        <taxon>Alphaproteobacteria</taxon>
        <taxon>Hyphomicrobiales</taxon>
        <taxon>Phyllobacteriaceae</taxon>
        <taxon>Mesorhizobium</taxon>
    </lineage>
</organism>
<evidence type="ECO:0000256" key="11">
    <source>
        <dbReference type="SAM" id="MobiDB-lite"/>
    </source>
</evidence>
<evidence type="ECO:0000256" key="8">
    <source>
        <dbReference type="ARBA" id="ARBA00039101"/>
    </source>
</evidence>
<evidence type="ECO:0000256" key="10">
    <source>
        <dbReference type="ARBA" id="ARBA00049547"/>
    </source>
</evidence>
<evidence type="ECO:0000256" key="9">
    <source>
        <dbReference type="ARBA" id="ARBA00039751"/>
    </source>
</evidence>
<dbReference type="SUPFAM" id="SSF54373">
    <property type="entry name" value="FAD-linked reductases, C-terminal domain"/>
    <property type="match status" value="1"/>
</dbReference>
<dbReference type="EC" id="1.4.3.3" evidence="8"/>
<comment type="pathway">
    <text evidence="2">Cofactor biosynthesis; thiamine diphosphate biosynthesis.</text>
</comment>
<comment type="cofactor">
    <cofactor evidence="1">
        <name>FAD</name>
        <dbReference type="ChEBI" id="CHEBI:57692"/>
    </cofactor>
</comment>
<evidence type="ECO:0000313" key="13">
    <source>
        <dbReference type="EMBL" id="MDX8538096.1"/>
    </source>
</evidence>
<sequence>MKVLVNGAGVAGLTAAFELAIRGATVTVAETRPGLGGNASWFAGGMLAPWCERESAEQPVLDLGRDAADWWDAATPGQVTRAGTLVVAAPRDAGELDRFASRTTGHRRVDEDQVARLEPDLAGRFRRGLLFPDEAHLDPRQAMAKLHDQLAAMGVAFRFGADIRQVSGFDRRIDCTGMAAVDDRLRGVRGEMLILRAPDVSLSRPVRLLHPRFPLYIVPRADHRFMIGATMIESQSGGSITARSMIELLSAACALHPAFGEAEVLETGVGVRPAFPDNLPRVETSGDIVRINGLYRHGFLLAPAMARQAAEIVFRQHEPVESTHETDRQRRSARDHGDNPGGAACGARL</sequence>
<evidence type="ECO:0000256" key="6">
    <source>
        <dbReference type="ARBA" id="ARBA00022977"/>
    </source>
</evidence>
<evidence type="ECO:0000313" key="14">
    <source>
        <dbReference type="Proteomes" id="UP001276564"/>
    </source>
</evidence>
<dbReference type="PANTHER" id="PTHR11530">
    <property type="entry name" value="D-AMINO ACID OXIDASE"/>
    <property type="match status" value="1"/>
</dbReference>
<feature type="compositionally biased region" description="Gly residues" evidence="11">
    <location>
        <begin position="339"/>
        <end position="349"/>
    </location>
</feature>
<evidence type="ECO:0000256" key="4">
    <source>
        <dbReference type="ARBA" id="ARBA00022630"/>
    </source>
</evidence>
<comment type="catalytic activity">
    <reaction evidence="10">
        <text>a D-alpha-amino acid + O2 + H2O = a 2-oxocarboxylate + H2O2 + NH4(+)</text>
        <dbReference type="Rhea" id="RHEA:21816"/>
        <dbReference type="ChEBI" id="CHEBI:15377"/>
        <dbReference type="ChEBI" id="CHEBI:15379"/>
        <dbReference type="ChEBI" id="CHEBI:16240"/>
        <dbReference type="ChEBI" id="CHEBI:28938"/>
        <dbReference type="ChEBI" id="CHEBI:35179"/>
        <dbReference type="ChEBI" id="CHEBI:59871"/>
        <dbReference type="EC" id="1.4.3.3"/>
    </reaction>
    <physiologicalReaction direction="left-to-right" evidence="10">
        <dbReference type="Rhea" id="RHEA:21817"/>
    </physiologicalReaction>
</comment>
<evidence type="ECO:0000256" key="1">
    <source>
        <dbReference type="ARBA" id="ARBA00001974"/>
    </source>
</evidence>
<evidence type="ECO:0000256" key="5">
    <source>
        <dbReference type="ARBA" id="ARBA00022827"/>
    </source>
</evidence>
<dbReference type="SUPFAM" id="SSF51971">
    <property type="entry name" value="Nucleotide-binding domain"/>
    <property type="match status" value="1"/>
</dbReference>
<dbReference type="Gene3D" id="3.50.50.60">
    <property type="entry name" value="FAD/NAD(P)-binding domain"/>
    <property type="match status" value="2"/>
</dbReference>
<comment type="similarity">
    <text evidence="3">Belongs to the DAMOX/DASOX family.</text>
</comment>
<name>A0ABU5ALC8_9HYPH</name>
<dbReference type="InterPro" id="IPR006076">
    <property type="entry name" value="FAD-dep_OxRdtase"/>
</dbReference>
<proteinExistence type="inferred from homology"/>
<comment type="caution">
    <text evidence="13">The sequence shown here is derived from an EMBL/GenBank/DDBJ whole genome shotgun (WGS) entry which is preliminary data.</text>
</comment>
<feature type="region of interest" description="Disordered" evidence="11">
    <location>
        <begin position="316"/>
        <end position="349"/>
    </location>
</feature>
<keyword evidence="7 13" id="KW-0560">Oxidoreductase</keyword>
<dbReference type="EMBL" id="JAVIIP010000005">
    <property type="protein sequence ID" value="MDX8538096.1"/>
    <property type="molecule type" value="Genomic_DNA"/>
</dbReference>
<dbReference type="Gene3D" id="3.30.9.10">
    <property type="entry name" value="D-Amino Acid Oxidase, subunit A, domain 2"/>
    <property type="match status" value="2"/>
</dbReference>
<dbReference type="RefSeq" id="WP_320320271.1">
    <property type="nucleotide sequence ID" value="NZ_JAVIIP010000005.1"/>
</dbReference>
<feature type="domain" description="FAD dependent oxidoreductase" evidence="12">
    <location>
        <begin position="2"/>
        <end position="311"/>
    </location>
</feature>
<dbReference type="PANTHER" id="PTHR11530:SF11">
    <property type="entry name" value="D-ASPARTATE OXIDASE"/>
    <property type="match status" value="1"/>
</dbReference>
<evidence type="ECO:0000259" key="12">
    <source>
        <dbReference type="Pfam" id="PF01266"/>
    </source>
</evidence>
<dbReference type="GO" id="GO:0043799">
    <property type="term" value="F:glycine oxidase activity"/>
    <property type="evidence" value="ECO:0007669"/>
    <property type="project" value="UniProtKB-EC"/>
</dbReference>
<dbReference type="InterPro" id="IPR036188">
    <property type="entry name" value="FAD/NAD-bd_sf"/>
</dbReference>
<accession>A0ABU5ALC8</accession>
<evidence type="ECO:0000256" key="3">
    <source>
        <dbReference type="ARBA" id="ARBA00006730"/>
    </source>
</evidence>
<dbReference type="Pfam" id="PF01266">
    <property type="entry name" value="DAO"/>
    <property type="match status" value="1"/>
</dbReference>
<keyword evidence="14" id="KW-1185">Reference proteome</keyword>
<keyword evidence="5" id="KW-0274">FAD</keyword>
<reference evidence="13 14" key="1">
    <citation type="submission" date="2023-08" db="EMBL/GenBank/DDBJ databases">
        <title>Implementing the SeqCode for naming new Mesorhizobium species isolated from Vachellia karroo root nodules.</title>
        <authorList>
            <person name="Van Lill M."/>
        </authorList>
    </citation>
    <scope>NUCLEOTIDE SEQUENCE [LARGE SCALE GENOMIC DNA]</scope>
    <source>
        <strain evidence="13 14">VK4B</strain>
    </source>
</reference>
<gene>
    <name evidence="13" type="primary">thiO</name>
    <name evidence="13" type="ORF">RFM23_10745</name>
</gene>
<protein>
    <recommendedName>
        <fullName evidence="9">D-amino-acid oxidase</fullName>
        <ecNumber evidence="8">1.4.3.3</ecNumber>
    </recommendedName>
</protein>
<keyword evidence="4" id="KW-0285">Flavoprotein</keyword>
<feature type="compositionally biased region" description="Basic and acidic residues" evidence="11">
    <location>
        <begin position="316"/>
        <end position="338"/>
    </location>
</feature>
<dbReference type="Proteomes" id="UP001276564">
    <property type="component" value="Unassembled WGS sequence"/>
</dbReference>
<dbReference type="InterPro" id="IPR023209">
    <property type="entry name" value="DAO"/>
</dbReference>
<evidence type="ECO:0000256" key="7">
    <source>
        <dbReference type="ARBA" id="ARBA00023002"/>
    </source>
</evidence>
<dbReference type="NCBIfam" id="TIGR02352">
    <property type="entry name" value="thiamin_ThiO"/>
    <property type="match status" value="1"/>
</dbReference>